<keyword evidence="9 16" id="KW-0547">Nucleotide-binding</keyword>
<dbReference type="GO" id="GO:0004674">
    <property type="term" value="F:protein serine/threonine kinase activity"/>
    <property type="evidence" value="ECO:0007669"/>
    <property type="project" value="UniProtKB-KW"/>
</dbReference>
<keyword evidence="19" id="KW-1185">Reference proteome</keyword>
<keyword evidence="6" id="KW-0808">Transferase</keyword>
<evidence type="ECO:0000256" key="7">
    <source>
        <dbReference type="ARBA" id="ARBA00022692"/>
    </source>
</evidence>
<dbReference type="InterPro" id="IPR011009">
    <property type="entry name" value="Kinase-like_dom_sf"/>
</dbReference>
<evidence type="ECO:0000256" key="1">
    <source>
        <dbReference type="ARBA" id="ARBA00004251"/>
    </source>
</evidence>
<comment type="subcellular location">
    <subcellularLocation>
        <location evidence="1">Cell membrane</location>
        <topology evidence="1">Single-pass type I membrane protein</topology>
    </subcellularLocation>
</comment>
<keyword evidence="4" id="KW-1003">Cell membrane</keyword>
<evidence type="ECO:0000256" key="6">
    <source>
        <dbReference type="ARBA" id="ARBA00022679"/>
    </source>
</evidence>
<evidence type="ECO:0000256" key="12">
    <source>
        <dbReference type="ARBA" id="ARBA00022989"/>
    </source>
</evidence>
<keyword evidence="15" id="KW-0325">Glycoprotein</keyword>
<protein>
    <recommendedName>
        <fullName evidence="17">Protein kinase domain-containing protein</fullName>
    </recommendedName>
</protein>
<feature type="binding site" evidence="16">
    <location>
        <position position="894"/>
    </location>
    <ligand>
        <name>ATP</name>
        <dbReference type="ChEBI" id="CHEBI:30616"/>
    </ligand>
</feature>
<evidence type="ECO:0000256" key="9">
    <source>
        <dbReference type="ARBA" id="ARBA00022741"/>
    </source>
</evidence>
<dbReference type="Pfam" id="PF07714">
    <property type="entry name" value="PK_Tyr_Ser-Thr"/>
    <property type="match status" value="4"/>
</dbReference>
<comment type="similarity">
    <text evidence="2">In the N-terminal section; belongs to the leguminous lectin family.</text>
</comment>
<keyword evidence="5" id="KW-0723">Serine/threonine-protein kinase</keyword>
<dbReference type="PANTHER" id="PTHR27003:SF467">
    <property type="entry name" value="PROTEIN KINASE DOMAIN-CONTAINING PROTEIN"/>
    <property type="match status" value="1"/>
</dbReference>
<keyword evidence="10" id="KW-0418">Kinase</keyword>
<dbReference type="InterPro" id="IPR001245">
    <property type="entry name" value="Ser-Thr/Tyr_kinase_cat_dom"/>
</dbReference>
<keyword evidence="12" id="KW-1133">Transmembrane helix</keyword>
<dbReference type="GO" id="GO:0002229">
    <property type="term" value="P:defense response to oomycetes"/>
    <property type="evidence" value="ECO:0007669"/>
    <property type="project" value="UniProtKB-ARBA"/>
</dbReference>
<keyword evidence="11 16" id="KW-0067">ATP-binding</keyword>
<evidence type="ECO:0000256" key="16">
    <source>
        <dbReference type="PROSITE-ProRule" id="PRU10141"/>
    </source>
</evidence>
<dbReference type="SUPFAM" id="SSF56112">
    <property type="entry name" value="Protein kinase-like (PK-like)"/>
    <property type="match status" value="4"/>
</dbReference>
<comment type="similarity">
    <text evidence="3">In the C-terminal section; belongs to the protein kinase superfamily. Ser/Thr protein kinase family.</text>
</comment>
<dbReference type="InterPro" id="IPR045272">
    <property type="entry name" value="ANXUR1/2-like"/>
</dbReference>
<evidence type="ECO:0000313" key="19">
    <source>
        <dbReference type="Proteomes" id="UP000823749"/>
    </source>
</evidence>
<dbReference type="Gene3D" id="1.10.510.10">
    <property type="entry name" value="Transferase(Phosphotransferase) domain 1"/>
    <property type="match status" value="4"/>
</dbReference>
<proteinExistence type="inferred from homology"/>
<evidence type="ECO:0000256" key="15">
    <source>
        <dbReference type="ARBA" id="ARBA00023180"/>
    </source>
</evidence>
<dbReference type="GO" id="GO:0005524">
    <property type="term" value="F:ATP binding"/>
    <property type="evidence" value="ECO:0007669"/>
    <property type="project" value="UniProtKB-UniRule"/>
</dbReference>
<keyword evidence="8" id="KW-0732">Signal</keyword>
<keyword evidence="13" id="KW-0472">Membrane</keyword>
<dbReference type="Gene3D" id="3.30.200.20">
    <property type="entry name" value="Phosphorylase Kinase, domain 1"/>
    <property type="match status" value="4"/>
</dbReference>
<dbReference type="FunFam" id="1.10.510.10:FF:000240">
    <property type="entry name" value="Lectin-domain containing receptor kinase A4.3"/>
    <property type="match status" value="2"/>
</dbReference>
<dbReference type="PANTHER" id="PTHR27003">
    <property type="entry name" value="OS07G0166700 PROTEIN"/>
    <property type="match status" value="1"/>
</dbReference>
<feature type="domain" description="Protein kinase" evidence="17">
    <location>
        <begin position="1222"/>
        <end position="1497"/>
    </location>
</feature>
<dbReference type="GO" id="GO:0004714">
    <property type="term" value="F:transmembrane receptor protein tyrosine kinase activity"/>
    <property type="evidence" value="ECO:0007669"/>
    <property type="project" value="InterPro"/>
</dbReference>
<dbReference type="GO" id="GO:0009506">
    <property type="term" value="C:plasmodesma"/>
    <property type="evidence" value="ECO:0007669"/>
    <property type="project" value="TreeGrafter"/>
</dbReference>
<dbReference type="CDD" id="cd14066">
    <property type="entry name" value="STKc_IRAK"/>
    <property type="match status" value="2"/>
</dbReference>
<feature type="binding site" evidence="16">
    <location>
        <position position="132"/>
    </location>
    <ligand>
        <name>ATP</name>
        <dbReference type="ChEBI" id="CHEBI:30616"/>
    </ligand>
</feature>
<evidence type="ECO:0000256" key="4">
    <source>
        <dbReference type="ARBA" id="ARBA00022475"/>
    </source>
</evidence>
<feature type="domain" description="Protein kinase" evidence="17">
    <location>
        <begin position="103"/>
        <end position="384"/>
    </location>
</feature>
<keyword evidence="14" id="KW-0675">Receptor</keyword>
<dbReference type="EMBL" id="JACTNZ010000010">
    <property type="protein sequence ID" value="KAG5527697.1"/>
    <property type="molecule type" value="Genomic_DNA"/>
</dbReference>
<evidence type="ECO:0000256" key="8">
    <source>
        <dbReference type="ARBA" id="ARBA00022729"/>
    </source>
</evidence>
<dbReference type="InterPro" id="IPR000719">
    <property type="entry name" value="Prot_kinase_dom"/>
</dbReference>
<dbReference type="FunFam" id="1.10.510.10:FF:000095">
    <property type="entry name" value="protein STRUBBELIG-RECEPTOR FAMILY 8"/>
    <property type="match status" value="1"/>
</dbReference>
<feature type="domain" description="Protein kinase" evidence="17">
    <location>
        <begin position="863"/>
        <end position="1144"/>
    </location>
</feature>
<evidence type="ECO:0000256" key="5">
    <source>
        <dbReference type="ARBA" id="ARBA00022527"/>
    </source>
</evidence>
<dbReference type="InterPro" id="IPR017441">
    <property type="entry name" value="Protein_kinase_ATP_BS"/>
</dbReference>
<evidence type="ECO:0000256" key="14">
    <source>
        <dbReference type="ARBA" id="ARBA00023170"/>
    </source>
</evidence>
<dbReference type="InterPro" id="IPR008271">
    <property type="entry name" value="Ser/Thr_kinase_AS"/>
</dbReference>
<dbReference type="FunFam" id="1.10.510.10:FF:000876">
    <property type="entry name" value="Receptor-like protein kinase FERONIA"/>
    <property type="match status" value="1"/>
</dbReference>
<dbReference type="Proteomes" id="UP000823749">
    <property type="component" value="Chromosome 10"/>
</dbReference>
<reference evidence="18" key="1">
    <citation type="submission" date="2020-08" db="EMBL/GenBank/DDBJ databases">
        <title>Plant Genome Project.</title>
        <authorList>
            <person name="Zhang R.-G."/>
        </authorList>
    </citation>
    <scope>NUCLEOTIDE SEQUENCE</scope>
    <source>
        <strain evidence="18">WSP0</strain>
        <tissue evidence="18">Leaf</tissue>
    </source>
</reference>
<dbReference type="PROSITE" id="PS00108">
    <property type="entry name" value="PROTEIN_KINASE_ST"/>
    <property type="match status" value="2"/>
</dbReference>
<dbReference type="PROSITE" id="PS00107">
    <property type="entry name" value="PROTEIN_KINASE_ATP"/>
    <property type="match status" value="2"/>
</dbReference>
<dbReference type="FunFam" id="3.30.200.20:FF:000039">
    <property type="entry name" value="receptor-like protein kinase FERONIA"/>
    <property type="match status" value="4"/>
</dbReference>
<dbReference type="PROSITE" id="PS50011">
    <property type="entry name" value="PROTEIN_KINASE_DOM"/>
    <property type="match status" value="4"/>
</dbReference>
<evidence type="ECO:0000256" key="11">
    <source>
        <dbReference type="ARBA" id="ARBA00022840"/>
    </source>
</evidence>
<sequence length="1550" mass="175558">MDPRRKPIAVNFLCSLSLSETQPKINFYLNYHLPFLVPLFTPSSFIIFSQLQFTAVLPVTQPRHSPYRVPRLINMSTSDGGNQSGELCRRYPLAEIRWATHNFDDALVIGKGGFGKVYKGFMNYGATVVAIKRLNTESKQGAQEFWSEIKTLSTLQHPHLVTLIGYSDDCEEMILVYEYMANGTLADHLYKIRGQGNTNTHHLTWKQRLQICINAARGLDYLHNTEQGIIHRDVKTTNILLDENWVAKIADFGLSKMGTAQTHVSTDVKGTFGYLDPEYFLTRRLTKKSDVYAFGVVLFEVLCARPPVDIRDDNNDEERSLPLWAQQCMKKGMLDQIIDPYLRGQIPPRRLKLFVKVANKCLHKHPQARPTMAEVEGSLKQMLVSYGSLLKCTKSVSKVIMGFACVPSQGIFWGTKSLKNHNISRYGSENGRPRKLRTDPFDVTAARLYRRYKLAKIQAATNNFHENLVIEDVGYTKVYRGLIGRGNTEVAIRRWKEGKSRERNLDQFTAEIQVQSQLRHHHIVPLVGYCNDKHELILVYEYMVNKSLYHHLYGPNNSPLPWEKRLEICIGVARGLQYLHTGTKQTIIHHNLKPTSILLDENWAAKLSSLEFSVVLPTNGSTATGSTFFAGNVGYMDPEYLTRSKLTVKSDVYSFGVILLEVLCGRKTMVITRDEAEVNLVRWFKSNVEWGTVDRITDPVLVDTIAPECLKEYVMIAENCVRCKGIERPSMDAVVGSLWSALQLQEAWLNKSHEAILPSHNQFSDGRVIVDIPCKGSSSGMSFTSLEDSAYFSVLSSPIEGDYCCTSSNVIPSSNLNGWWRVHKLLNMPSLDPVNTTTNGVYQSEDSCRCFSLAEIHLATNNFDDALVVGRGGFGKVYKGFINDADGTTVVAVKRLNAESKQGAKEFWTEIKTLSTLRHPHLVTLIGYSDEFDEMILVYEYMINGTLAELLYKTSRKRYGPDFHHLNWEKRINICIGAARGLNYLHTEKRVIHRDVKTTNILLDENWKAKISDFGLSRMGTTSQMQTHVSTEVRGTFGYLDPQYFSTRRLTEKSDVYAFGVVLFEVLCARPPMDFGVEEEQCSLALWAQHCIKHGMLDQIIDPSLRREIPVHGLKVLAEVANKCLHNHPKGRPTMAEVVDSLVLMLDPQGNSPKRKGIISKVLHRVLRVVAKGIYSGWNNRMECSFKKGSSERFQSDQLVGNGIQLYRHFSLAEIRAATNNFHEQLVKARGGDIKVYVGDIAHRNLQVSIKRRTRTSSETNMDRFKNEILVLSHLRHLNIVSLIGYCNEKNEMILVCEYVANGNLYHQLYKTNNEPLPWERRLQICIGAARGLQYLHVGTKQTIIHQNLQSTRILLDENWVAKVTGFEFSRMLPKNVSSTNTTTFVAENAGYMAPEYLTSAKLTEKSDVYSFGVILLEVLCGRKPMIMTRDEDQVNLVRWFKTNIERGTVDQIIDPNLTDKIAPECLKEYVMVAEKCVRDEGIERPSTDDILSSLRFALQLQENWQNVGSVPCYHSSTLSDGTGNADMVSREVSGGSDSMSFIDSDNFSV</sequence>
<comment type="caution">
    <text evidence="18">The sequence shown here is derived from an EMBL/GenBank/DDBJ whole genome shotgun (WGS) entry which is preliminary data.</text>
</comment>
<evidence type="ECO:0000256" key="13">
    <source>
        <dbReference type="ARBA" id="ARBA00023136"/>
    </source>
</evidence>
<keyword evidence="7" id="KW-0812">Transmembrane</keyword>
<name>A0AAV6IGA4_9ERIC</name>
<evidence type="ECO:0000313" key="18">
    <source>
        <dbReference type="EMBL" id="KAG5527697.1"/>
    </source>
</evidence>
<accession>A0AAV6IGA4</accession>
<evidence type="ECO:0000256" key="3">
    <source>
        <dbReference type="ARBA" id="ARBA00010217"/>
    </source>
</evidence>
<feature type="domain" description="Protein kinase" evidence="17">
    <location>
        <begin position="464"/>
        <end position="749"/>
    </location>
</feature>
<organism evidence="18 19">
    <name type="scientific">Rhododendron griersonianum</name>
    <dbReference type="NCBI Taxonomy" id="479676"/>
    <lineage>
        <taxon>Eukaryota</taxon>
        <taxon>Viridiplantae</taxon>
        <taxon>Streptophyta</taxon>
        <taxon>Embryophyta</taxon>
        <taxon>Tracheophyta</taxon>
        <taxon>Spermatophyta</taxon>
        <taxon>Magnoliopsida</taxon>
        <taxon>eudicotyledons</taxon>
        <taxon>Gunneridae</taxon>
        <taxon>Pentapetalae</taxon>
        <taxon>asterids</taxon>
        <taxon>Ericales</taxon>
        <taxon>Ericaceae</taxon>
        <taxon>Ericoideae</taxon>
        <taxon>Rhodoreae</taxon>
        <taxon>Rhododendron</taxon>
    </lineage>
</organism>
<gene>
    <name evidence="18" type="ORF">RHGRI_028588</name>
</gene>
<evidence type="ECO:0000259" key="17">
    <source>
        <dbReference type="PROSITE" id="PS50011"/>
    </source>
</evidence>
<dbReference type="SMART" id="SM00220">
    <property type="entry name" value="S_TKc"/>
    <property type="match status" value="4"/>
</dbReference>
<evidence type="ECO:0000256" key="2">
    <source>
        <dbReference type="ARBA" id="ARBA00008536"/>
    </source>
</evidence>
<dbReference type="GO" id="GO:0005886">
    <property type="term" value="C:plasma membrane"/>
    <property type="evidence" value="ECO:0007669"/>
    <property type="project" value="UniProtKB-SubCell"/>
</dbReference>
<evidence type="ECO:0000256" key="10">
    <source>
        <dbReference type="ARBA" id="ARBA00022777"/>
    </source>
</evidence>